<dbReference type="STRING" id="497964.CfE428DRAFT_6697"/>
<dbReference type="Proteomes" id="UP000005824">
    <property type="component" value="Unassembled WGS sequence"/>
</dbReference>
<name>B4DCQ6_9BACT</name>
<accession>B4DCQ6</accession>
<gene>
    <name evidence="1" type="ORF">CfE428DRAFT_6697</name>
</gene>
<comment type="caution">
    <text evidence="1">The sequence shown here is derived from an EMBL/GenBank/DDBJ whole genome shotgun (WGS) entry which is preliminary data.</text>
</comment>
<evidence type="ECO:0000313" key="2">
    <source>
        <dbReference type="Proteomes" id="UP000005824"/>
    </source>
</evidence>
<dbReference type="InParanoid" id="B4DCQ6"/>
<protein>
    <submittedName>
        <fullName evidence="1">Uncharacterized protein</fullName>
    </submittedName>
</protein>
<evidence type="ECO:0000313" key="1">
    <source>
        <dbReference type="EMBL" id="EDY15785.1"/>
    </source>
</evidence>
<dbReference type="AlphaFoldDB" id="B4DCQ6"/>
<keyword evidence="2" id="KW-1185">Reference proteome</keyword>
<organism evidence="1 2">
    <name type="scientific">Chthoniobacter flavus Ellin428</name>
    <dbReference type="NCBI Taxonomy" id="497964"/>
    <lineage>
        <taxon>Bacteria</taxon>
        <taxon>Pseudomonadati</taxon>
        <taxon>Verrucomicrobiota</taxon>
        <taxon>Spartobacteria</taxon>
        <taxon>Chthoniobacterales</taxon>
        <taxon>Chthoniobacteraceae</taxon>
        <taxon>Chthoniobacter</taxon>
    </lineage>
</organism>
<reference evidence="1 2" key="1">
    <citation type="journal article" date="2011" name="J. Bacteriol.">
        <title>Genome sequence of Chthoniobacter flavus Ellin428, an aerobic heterotrophic soil bacterium.</title>
        <authorList>
            <person name="Kant R."/>
            <person name="van Passel M.W."/>
            <person name="Palva A."/>
            <person name="Lucas S."/>
            <person name="Lapidus A."/>
            <person name="Glavina Del Rio T."/>
            <person name="Dalin E."/>
            <person name="Tice H."/>
            <person name="Bruce D."/>
            <person name="Goodwin L."/>
            <person name="Pitluck S."/>
            <person name="Larimer F.W."/>
            <person name="Land M.L."/>
            <person name="Hauser L."/>
            <person name="Sangwan P."/>
            <person name="de Vos W.M."/>
            <person name="Janssen P.H."/>
            <person name="Smidt H."/>
        </authorList>
    </citation>
    <scope>NUCLEOTIDE SEQUENCE [LARGE SCALE GENOMIC DNA]</scope>
    <source>
        <strain evidence="1 2">Ellin428</strain>
    </source>
</reference>
<sequence>MPDKQKITIAIIGKDGNLDYQTNQVLNANRVRDVVQNSYAVQATTGRL</sequence>
<dbReference type="EMBL" id="ABVL01000057">
    <property type="protein sequence ID" value="EDY15785.1"/>
    <property type="molecule type" value="Genomic_DNA"/>
</dbReference>
<proteinExistence type="predicted"/>